<keyword evidence="1" id="KW-0812">Transmembrane</keyword>
<dbReference type="OrthoDB" id="7669960at2759"/>
<keyword evidence="1" id="KW-1133">Transmembrane helix</keyword>
<keyword evidence="2" id="KW-1185">Reference proteome</keyword>
<evidence type="ECO:0000256" key="1">
    <source>
        <dbReference type="SAM" id="Phobius"/>
    </source>
</evidence>
<evidence type="ECO:0000313" key="2">
    <source>
        <dbReference type="Proteomes" id="UP000504615"/>
    </source>
</evidence>
<dbReference type="GeneID" id="105428380"/>
<gene>
    <name evidence="3" type="primary">LOC105428380</name>
</gene>
<dbReference type="Proteomes" id="UP000504615">
    <property type="component" value="Unplaced"/>
</dbReference>
<accession>A0A6I9WAF5</accession>
<dbReference type="RefSeq" id="XP_011638976.1">
    <property type="nucleotide sequence ID" value="XM_011640674.1"/>
</dbReference>
<dbReference type="KEGG" id="pbar:105428380"/>
<name>A0A6I9WAF5_9HYME</name>
<feature type="transmembrane region" description="Helical" evidence="1">
    <location>
        <begin position="60"/>
        <end position="80"/>
    </location>
</feature>
<proteinExistence type="predicted"/>
<organism evidence="2 3">
    <name type="scientific">Pogonomyrmex barbatus</name>
    <name type="common">red harvester ant</name>
    <dbReference type="NCBI Taxonomy" id="144034"/>
    <lineage>
        <taxon>Eukaryota</taxon>
        <taxon>Metazoa</taxon>
        <taxon>Ecdysozoa</taxon>
        <taxon>Arthropoda</taxon>
        <taxon>Hexapoda</taxon>
        <taxon>Insecta</taxon>
        <taxon>Pterygota</taxon>
        <taxon>Neoptera</taxon>
        <taxon>Endopterygota</taxon>
        <taxon>Hymenoptera</taxon>
        <taxon>Apocrita</taxon>
        <taxon>Aculeata</taxon>
        <taxon>Formicoidea</taxon>
        <taxon>Formicidae</taxon>
        <taxon>Myrmicinae</taxon>
        <taxon>Pogonomyrmex</taxon>
    </lineage>
</organism>
<evidence type="ECO:0000313" key="3">
    <source>
        <dbReference type="RefSeq" id="XP_011638976.1"/>
    </source>
</evidence>
<protein>
    <submittedName>
        <fullName evidence="3">Uncharacterized protein LOC105428380 isoform X1</fullName>
    </submittedName>
</protein>
<reference evidence="3" key="1">
    <citation type="submission" date="2025-08" db="UniProtKB">
        <authorList>
            <consortium name="RefSeq"/>
        </authorList>
    </citation>
    <scope>IDENTIFICATION</scope>
</reference>
<sequence length="114" mass="13090">MYIAGDQLKYDTRTADTKSWLDSAIKKYGNIVTRSSSPIYKKFRNWQIESERERYWAASWLLPTESISIIIVAVLLMVLFKRCPRTVATIVTAVIGMTIILITILSLDQEPVYT</sequence>
<feature type="transmembrane region" description="Helical" evidence="1">
    <location>
        <begin position="87"/>
        <end position="107"/>
    </location>
</feature>
<dbReference type="AlphaFoldDB" id="A0A6I9WAF5"/>
<keyword evidence="1" id="KW-0472">Membrane</keyword>